<reference evidence="1 2" key="2">
    <citation type="submission" date="2008-10" db="EMBL/GenBank/DDBJ databases">
        <title>Draft genome sequence of Clostridium hiranonis (DSM 13275).</title>
        <authorList>
            <person name="Sudarsanam P."/>
            <person name="Ley R."/>
            <person name="Guruge J."/>
            <person name="Turnbaugh P.J."/>
            <person name="Mahowald M."/>
            <person name="Liep D."/>
            <person name="Gordon J."/>
        </authorList>
    </citation>
    <scope>NUCLEOTIDE SEQUENCE [LARGE SCALE GENOMIC DNA]</scope>
    <source>
        <strain evidence="1 2">DSM 13275</strain>
    </source>
</reference>
<name>B6FYT7_PEPHT</name>
<dbReference type="InterPro" id="IPR047708">
    <property type="entry name" value="CD1871A-like"/>
</dbReference>
<accession>B6FYT7</accession>
<dbReference type="Proteomes" id="UP000003178">
    <property type="component" value="Unassembled WGS sequence"/>
</dbReference>
<evidence type="ECO:0000313" key="2">
    <source>
        <dbReference type="Proteomes" id="UP000003178"/>
    </source>
</evidence>
<reference evidence="1 2" key="1">
    <citation type="submission" date="2008-09" db="EMBL/GenBank/DDBJ databases">
        <authorList>
            <person name="Fulton L."/>
            <person name="Clifton S."/>
            <person name="Fulton B."/>
            <person name="Xu J."/>
            <person name="Minx P."/>
            <person name="Pepin K.H."/>
            <person name="Johnson M."/>
            <person name="Thiruvilangam P."/>
            <person name="Bhonagiri V."/>
            <person name="Nash W.E."/>
            <person name="Mardis E.R."/>
            <person name="Wilson R.K."/>
        </authorList>
    </citation>
    <scope>NUCLEOTIDE SEQUENCE [LARGE SCALE GENOMIC DNA]</scope>
    <source>
        <strain evidence="1 2">DSM 13275</strain>
    </source>
</reference>
<evidence type="ECO:0008006" key="3">
    <source>
        <dbReference type="Google" id="ProtNLM"/>
    </source>
</evidence>
<sequence length="46" mass="4932">MNKGKILRKVIFVAAVLLIIVGALSGGIRDVMNKANRICYECIGIG</sequence>
<gene>
    <name evidence="1" type="ORF">CLOHIR_01041</name>
</gene>
<comment type="caution">
    <text evidence="1">The sequence shown here is derived from an EMBL/GenBank/DDBJ whole genome shotgun (WGS) entry which is preliminary data.</text>
</comment>
<dbReference type="NCBIfam" id="NF040920">
    <property type="entry name" value="CD1871A_fam"/>
    <property type="match status" value="1"/>
</dbReference>
<organism evidence="1 2">
    <name type="scientific">Peptacetobacter hiranonis (strain DSM 13275 / JCM 10541 / KCTC 15199 / TO-931)</name>
    <name type="common">Clostridium hiranonis</name>
    <dbReference type="NCBI Taxonomy" id="500633"/>
    <lineage>
        <taxon>Bacteria</taxon>
        <taxon>Bacillati</taxon>
        <taxon>Bacillota</taxon>
        <taxon>Clostridia</taxon>
        <taxon>Peptostreptococcales</taxon>
        <taxon>Peptostreptococcaceae</taxon>
        <taxon>Peptacetobacter</taxon>
    </lineage>
</organism>
<keyword evidence="2" id="KW-1185">Reference proteome</keyword>
<dbReference type="EMBL" id="ABWP01000045">
    <property type="protein sequence ID" value="EEA85318.1"/>
    <property type="molecule type" value="Genomic_DNA"/>
</dbReference>
<dbReference type="AlphaFoldDB" id="B6FYT7"/>
<evidence type="ECO:0000313" key="1">
    <source>
        <dbReference type="EMBL" id="EEA85318.1"/>
    </source>
</evidence>
<protein>
    <recommendedName>
        <fullName evidence="3">Thioredoxin</fullName>
    </recommendedName>
</protein>
<dbReference type="RefSeq" id="WP_006439958.1">
    <property type="nucleotide sequence ID" value="NZ_DS995356.1"/>
</dbReference>
<dbReference type="HOGENOM" id="CLU_209121_0_0_9"/>
<proteinExistence type="predicted"/>